<feature type="chain" id="PRO_5011984500" evidence="1">
    <location>
        <begin position="23"/>
        <end position="212"/>
    </location>
</feature>
<feature type="signal peptide" evidence="1">
    <location>
        <begin position="1"/>
        <end position="22"/>
    </location>
</feature>
<dbReference type="OrthoDB" id="6025358at2"/>
<dbReference type="RefSeq" id="WP_139381621.1">
    <property type="nucleotide sequence ID" value="NZ_BMCL01000004.1"/>
</dbReference>
<evidence type="ECO:0000313" key="2">
    <source>
        <dbReference type="EMBL" id="SKC81671.1"/>
    </source>
</evidence>
<evidence type="ECO:0000256" key="1">
    <source>
        <dbReference type="SAM" id="SignalP"/>
    </source>
</evidence>
<organism evidence="2 3">
    <name type="scientific">Pseudoxanthomonas indica</name>
    <dbReference type="NCBI Taxonomy" id="428993"/>
    <lineage>
        <taxon>Bacteria</taxon>
        <taxon>Pseudomonadati</taxon>
        <taxon>Pseudomonadota</taxon>
        <taxon>Gammaproteobacteria</taxon>
        <taxon>Lysobacterales</taxon>
        <taxon>Lysobacteraceae</taxon>
        <taxon>Pseudoxanthomonas</taxon>
    </lineage>
</organism>
<dbReference type="AlphaFoldDB" id="A0A1T5M0A2"/>
<keyword evidence="3" id="KW-1185">Reference proteome</keyword>
<gene>
    <name evidence="2" type="ORF">SAMN06296058_3550</name>
</gene>
<accession>A0A1T5M0A2</accession>
<dbReference type="STRING" id="428993.SAMN06296058_3550"/>
<protein>
    <submittedName>
        <fullName evidence="2">Uncharacterized protein</fullName>
    </submittedName>
</protein>
<dbReference type="EMBL" id="FUZV01000002">
    <property type="protein sequence ID" value="SKC81671.1"/>
    <property type="molecule type" value="Genomic_DNA"/>
</dbReference>
<evidence type="ECO:0000313" key="3">
    <source>
        <dbReference type="Proteomes" id="UP000190341"/>
    </source>
</evidence>
<reference evidence="2 3" key="1">
    <citation type="submission" date="2017-02" db="EMBL/GenBank/DDBJ databases">
        <authorList>
            <person name="Peterson S.W."/>
        </authorList>
    </citation>
    <scope>NUCLEOTIDE SEQUENCE [LARGE SCALE GENOMIC DNA]</scope>
    <source>
        <strain evidence="2 3">P15</strain>
    </source>
</reference>
<dbReference type="Proteomes" id="UP000190341">
    <property type="component" value="Unassembled WGS sequence"/>
</dbReference>
<sequence>MSFRRGLAALLAIGLLPAVALAQTGKTQADPIDLMTDALVTMFPVGDVMQDAADKDPTWPLQDKASAVPANQLICLRNELSREGFRRNKRLEVVEYAQQHAANFADETRKAQAVAPVMARMVGAGIVAANTGTELDPTSALKNTTVDELLVFNDVFRDPKYRDLRELTGFGDILSFENGRQEEAGKATGEKIVVTLMLKAMKTCEVEPSALI</sequence>
<proteinExistence type="predicted"/>
<name>A0A1T5M0A2_9GAMM</name>
<keyword evidence="1" id="KW-0732">Signal</keyword>